<feature type="signal peptide" evidence="6">
    <location>
        <begin position="1"/>
        <end position="19"/>
    </location>
</feature>
<dbReference type="GO" id="GO:0009306">
    <property type="term" value="P:protein secretion"/>
    <property type="evidence" value="ECO:0007669"/>
    <property type="project" value="InterPro"/>
</dbReference>
<gene>
    <name evidence="8" type="ORF">AJ81_02495</name>
</gene>
<dbReference type="RefSeq" id="WP_031503765.1">
    <property type="nucleotide sequence ID" value="NC_022795.1"/>
</dbReference>
<dbReference type="SMART" id="SM00965">
    <property type="entry name" value="STN"/>
    <property type="match status" value="1"/>
</dbReference>
<comment type="subcellular location">
    <subcellularLocation>
        <location evidence="5">Cell outer membrane</location>
    </subcellularLocation>
</comment>
<dbReference type="PATRIC" id="fig|1123384.7.peg.493"/>
<dbReference type="PaxDb" id="1123384-AJ81_02495"/>
<dbReference type="GO" id="GO:0015627">
    <property type="term" value="C:type II protein secretion system complex"/>
    <property type="evidence" value="ECO:0007669"/>
    <property type="project" value="TreeGrafter"/>
</dbReference>
<evidence type="ECO:0000256" key="4">
    <source>
        <dbReference type="RuleBase" id="RU004003"/>
    </source>
</evidence>
<feature type="chain" id="PRO_5006945759" evidence="6">
    <location>
        <begin position="20"/>
        <end position="386"/>
    </location>
</feature>
<dbReference type="KEGG" id="phy:AJ81_02495"/>
<evidence type="ECO:0000313" key="9">
    <source>
        <dbReference type="Proteomes" id="UP000077469"/>
    </source>
</evidence>
<protein>
    <submittedName>
        <fullName evidence="8">Secretin</fullName>
    </submittedName>
</protein>
<keyword evidence="1 5" id="KW-0813">Transport</keyword>
<dbReference type="PANTHER" id="PTHR30332:SF17">
    <property type="entry name" value="TYPE IV PILIATION SYSTEM PROTEIN DR_0774-RELATED"/>
    <property type="match status" value="1"/>
</dbReference>
<dbReference type="PRINTS" id="PR00811">
    <property type="entry name" value="BCTERIALGSPD"/>
</dbReference>
<evidence type="ECO:0000256" key="6">
    <source>
        <dbReference type="SAM" id="SignalP"/>
    </source>
</evidence>
<keyword evidence="9" id="KW-1185">Reference proteome</keyword>
<dbReference type="InterPro" id="IPR005644">
    <property type="entry name" value="NolW-like"/>
</dbReference>
<evidence type="ECO:0000256" key="2">
    <source>
        <dbReference type="ARBA" id="ARBA00023136"/>
    </source>
</evidence>
<evidence type="ECO:0000256" key="1">
    <source>
        <dbReference type="ARBA" id="ARBA00022448"/>
    </source>
</evidence>
<dbReference type="OrthoDB" id="43068at2"/>
<dbReference type="GO" id="GO:0009279">
    <property type="term" value="C:cell outer membrane"/>
    <property type="evidence" value="ECO:0007669"/>
    <property type="project" value="UniProtKB-SubCell"/>
</dbReference>
<dbReference type="InterPro" id="IPR011662">
    <property type="entry name" value="Secretin/TonB_short_N"/>
</dbReference>
<keyword evidence="3" id="KW-0998">Cell outer membrane</keyword>
<dbReference type="Gene3D" id="3.30.1370.130">
    <property type="match status" value="1"/>
</dbReference>
<keyword evidence="2" id="KW-0472">Membrane</keyword>
<evidence type="ECO:0000256" key="5">
    <source>
        <dbReference type="RuleBase" id="RU004004"/>
    </source>
</evidence>
<accession>A0A0X1KPX2</accession>
<evidence type="ECO:0000313" key="8">
    <source>
        <dbReference type="EMBL" id="AJC73260.1"/>
    </source>
</evidence>
<sequence>MRKVMAFSFLLLIAITCFFQQEPLVTNIFQDAYILDILADMSAQTGVSIIADTTVTGFVTVEFKDVPLEQALKMVLMPGGYTYTKLDGFYFVGSPDPKNPAFRHIAQTKTYKLKYLTVDSLSSLMPTMYEPFVKVDKETNQVTITAPVEFVAEFEKILSQIDVAPSQIKISVLVTEISKDKLSELGLQEIGYSFGANQQFNENWQAITGLVSGALAIQTDIFGTIVAKIAALEEQRQAKIKADPWIIAKENKPARLFVGQREIIIVQPEGAAATIQTVDVGIGLDIIARVVAENEIEVSLTPSVSYFSNGRTTRTLSTKRNEMSTTLIIRSGQTVAVSGLTVEGDSQSSSGLPLLSRIPLLRYLFGVRSESSEQRELVIFLSVEKL</sequence>
<dbReference type="EMBL" id="CP007141">
    <property type="protein sequence ID" value="AJC73260.1"/>
    <property type="molecule type" value="Genomic_DNA"/>
</dbReference>
<dbReference type="AlphaFoldDB" id="A0A0X1KPX2"/>
<evidence type="ECO:0000259" key="7">
    <source>
        <dbReference type="SMART" id="SM00965"/>
    </source>
</evidence>
<keyword evidence="6" id="KW-0732">Signal</keyword>
<reference evidence="8 9" key="1">
    <citation type="submission" date="2014-01" db="EMBL/GenBank/DDBJ databases">
        <title>Genome sequencing of Thermotog hypogea.</title>
        <authorList>
            <person name="Zhang X."/>
            <person name="Alvare G."/>
            <person name="Fristensky B."/>
            <person name="Chen L."/>
            <person name="Suen T."/>
            <person name="Chen Q."/>
            <person name="Ma K."/>
        </authorList>
    </citation>
    <scope>NUCLEOTIDE SEQUENCE [LARGE SCALE GENOMIC DNA]</scope>
    <source>
        <strain evidence="8 9">DSM 11164</strain>
    </source>
</reference>
<dbReference type="Proteomes" id="UP000077469">
    <property type="component" value="Chromosome"/>
</dbReference>
<organism evidence="8 9">
    <name type="scientific">Pseudothermotoga hypogea DSM 11164 = NBRC 106472</name>
    <dbReference type="NCBI Taxonomy" id="1123384"/>
    <lineage>
        <taxon>Bacteria</taxon>
        <taxon>Thermotogati</taxon>
        <taxon>Thermotogota</taxon>
        <taxon>Thermotogae</taxon>
        <taxon>Thermotogales</taxon>
        <taxon>Thermotogaceae</taxon>
        <taxon>Pseudothermotoga</taxon>
    </lineage>
</organism>
<dbReference type="PANTHER" id="PTHR30332">
    <property type="entry name" value="PROBABLE GENERAL SECRETION PATHWAY PROTEIN D"/>
    <property type="match status" value="1"/>
</dbReference>
<dbReference type="InterPro" id="IPR004846">
    <property type="entry name" value="T2SS/T3SS_dom"/>
</dbReference>
<feature type="domain" description="Secretin/TonB short N-terminal" evidence="7">
    <location>
        <begin position="47"/>
        <end position="95"/>
    </location>
</feature>
<name>A0A0X1KPX2_9THEM</name>
<dbReference type="Pfam" id="PF00263">
    <property type="entry name" value="Secretin"/>
    <property type="match status" value="1"/>
</dbReference>
<dbReference type="InterPro" id="IPR001775">
    <property type="entry name" value="GspD/PilQ"/>
</dbReference>
<comment type="similarity">
    <text evidence="4">Belongs to the bacterial secretin family.</text>
</comment>
<dbReference type="Pfam" id="PF03958">
    <property type="entry name" value="Secretin_N"/>
    <property type="match status" value="1"/>
</dbReference>
<dbReference type="STRING" id="1123384.AJ81_02495"/>
<dbReference type="InterPro" id="IPR050810">
    <property type="entry name" value="Bact_Secretion_Sys_Channel"/>
</dbReference>
<proteinExistence type="inferred from homology"/>
<evidence type="ECO:0000256" key="3">
    <source>
        <dbReference type="ARBA" id="ARBA00023237"/>
    </source>
</evidence>